<evidence type="ECO:0000313" key="2">
    <source>
        <dbReference type="Proteomes" id="UP001596303"/>
    </source>
</evidence>
<organism evidence="1 2">
    <name type="scientific">Ponticaulis profundi</name>
    <dbReference type="NCBI Taxonomy" id="2665222"/>
    <lineage>
        <taxon>Bacteria</taxon>
        <taxon>Pseudomonadati</taxon>
        <taxon>Pseudomonadota</taxon>
        <taxon>Alphaproteobacteria</taxon>
        <taxon>Hyphomonadales</taxon>
        <taxon>Hyphomonadaceae</taxon>
        <taxon>Ponticaulis</taxon>
    </lineage>
</organism>
<protein>
    <submittedName>
        <fullName evidence="1">Molybdopterin converting factor subunit 1</fullName>
    </submittedName>
</protein>
<reference evidence="2" key="1">
    <citation type="journal article" date="2019" name="Int. J. Syst. Evol. Microbiol.">
        <title>The Global Catalogue of Microorganisms (GCM) 10K type strain sequencing project: providing services to taxonomists for standard genome sequencing and annotation.</title>
        <authorList>
            <consortium name="The Broad Institute Genomics Platform"/>
            <consortium name="The Broad Institute Genome Sequencing Center for Infectious Disease"/>
            <person name="Wu L."/>
            <person name="Ma J."/>
        </authorList>
    </citation>
    <scope>NUCLEOTIDE SEQUENCE [LARGE SCALE GENOMIC DNA]</scope>
    <source>
        <strain evidence="2">CGMCC-1.15741</strain>
    </source>
</reference>
<dbReference type="InterPro" id="IPR012675">
    <property type="entry name" value="Beta-grasp_dom_sf"/>
</dbReference>
<dbReference type="InterPro" id="IPR003749">
    <property type="entry name" value="ThiS/MoaD-like"/>
</dbReference>
<dbReference type="Pfam" id="PF02597">
    <property type="entry name" value="ThiS"/>
    <property type="match status" value="1"/>
</dbReference>
<dbReference type="RefSeq" id="WP_377381127.1">
    <property type="nucleotide sequence ID" value="NZ_JBHSSW010000066.1"/>
</dbReference>
<proteinExistence type="predicted"/>
<dbReference type="SUPFAM" id="SSF54285">
    <property type="entry name" value="MoaD/ThiS"/>
    <property type="match status" value="1"/>
</dbReference>
<name>A0ABW1SEW0_9PROT</name>
<sequence length="82" mass="9223">MARILFFGRLSELIGFDERELDLPHHVRDTQSLREWLDSEFQTDGELLLSINRIAINAQITQENADLSNADEVAFLPPVGGG</sequence>
<dbReference type="EMBL" id="JBHSSW010000066">
    <property type="protein sequence ID" value="MFC6199744.1"/>
    <property type="molecule type" value="Genomic_DNA"/>
</dbReference>
<dbReference type="Gene3D" id="3.10.20.30">
    <property type="match status" value="1"/>
</dbReference>
<dbReference type="CDD" id="cd00754">
    <property type="entry name" value="Ubl_MoaD"/>
    <property type="match status" value="1"/>
</dbReference>
<dbReference type="Proteomes" id="UP001596303">
    <property type="component" value="Unassembled WGS sequence"/>
</dbReference>
<keyword evidence="2" id="KW-1185">Reference proteome</keyword>
<evidence type="ECO:0000313" key="1">
    <source>
        <dbReference type="EMBL" id="MFC6199744.1"/>
    </source>
</evidence>
<dbReference type="InterPro" id="IPR016155">
    <property type="entry name" value="Mopterin_synth/thiamin_S_b"/>
</dbReference>
<comment type="caution">
    <text evidence="1">The sequence shown here is derived from an EMBL/GenBank/DDBJ whole genome shotgun (WGS) entry which is preliminary data.</text>
</comment>
<accession>A0ABW1SEW0</accession>
<dbReference type="NCBIfam" id="TIGR01682">
    <property type="entry name" value="moaD"/>
    <property type="match status" value="1"/>
</dbReference>
<gene>
    <name evidence="1" type="primary">moaD</name>
    <name evidence="1" type="ORF">ACFQDM_16820</name>
</gene>